<name>A0A8J2HHS6_COTCN</name>
<organism evidence="1 2">
    <name type="scientific">Cotesia congregata</name>
    <name type="common">Parasitoid wasp</name>
    <name type="synonym">Apanteles congregatus</name>
    <dbReference type="NCBI Taxonomy" id="51543"/>
    <lineage>
        <taxon>Eukaryota</taxon>
        <taxon>Metazoa</taxon>
        <taxon>Ecdysozoa</taxon>
        <taxon>Arthropoda</taxon>
        <taxon>Hexapoda</taxon>
        <taxon>Insecta</taxon>
        <taxon>Pterygota</taxon>
        <taxon>Neoptera</taxon>
        <taxon>Endopterygota</taxon>
        <taxon>Hymenoptera</taxon>
        <taxon>Apocrita</taxon>
        <taxon>Ichneumonoidea</taxon>
        <taxon>Braconidae</taxon>
        <taxon>Microgastrinae</taxon>
        <taxon>Cotesia</taxon>
    </lineage>
</organism>
<protein>
    <recommendedName>
        <fullName evidence="3">Reverse transcriptase domain-containing protein</fullName>
    </recommendedName>
</protein>
<sequence length="279" mass="32460">MPELLNDPLVYLQTNKDPTRKYQDKVNGIIAVLLEESVICDQKARYLKAHNTLPPRLYELRKIHKPGCKLRPVVSCIKSPCYKLAKFLHGLLTPLINTFEFNIRNSTEMVRFINNTRLPPDYILVSLDVVSLFTNIPKALVLEIINEEYETIRELVKVSKGKLCSLINVCFKTSYFTFNNVFYLQLDGSSMGNPASPVLANLVMDYRNNYPTKFIDCCINKFKSKHMDERRDNLIADKQENRFRFPYIRGLSQNIMRCFRVTDWKPAFYNIKKAGDILD</sequence>
<comment type="caution">
    <text evidence="1">The sequence shown here is derived from an EMBL/GenBank/DDBJ whole genome shotgun (WGS) entry which is preliminary data.</text>
</comment>
<accession>A0A8J2HHS6</accession>
<dbReference type="AlphaFoldDB" id="A0A8J2HHS6"/>
<dbReference type="PANTHER" id="PTHR21301">
    <property type="entry name" value="REVERSE TRANSCRIPTASE"/>
    <property type="match status" value="1"/>
</dbReference>
<dbReference type="PANTHER" id="PTHR21301:SF10">
    <property type="entry name" value="REVERSE TRANSCRIPTASE DOMAIN-CONTAINING PROTEIN"/>
    <property type="match status" value="1"/>
</dbReference>
<evidence type="ECO:0000313" key="2">
    <source>
        <dbReference type="Proteomes" id="UP000786811"/>
    </source>
</evidence>
<keyword evidence="2" id="KW-1185">Reference proteome</keyword>
<evidence type="ECO:0008006" key="3">
    <source>
        <dbReference type="Google" id="ProtNLM"/>
    </source>
</evidence>
<gene>
    <name evidence="1" type="ORF">HICCMSTLAB_LOCUS5674</name>
</gene>
<reference evidence="1" key="1">
    <citation type="submission" date="2021-04" db="EMBL/GenBank/DDBJ databases">
        <authorList>
            <person name="Chebbi M.A.C M."/>
        </authorList>
    </citation>
    <scope>NUCLEOTIDE SEQUENCE</scope>
</reference>
<dbReference type="EMBL" id="CAJNRD030001119">
    <property type="protein sequence ID" value="CAG5090548.1"/>
    <property type="molecule type" value="Genomic_DNA"/>
</dbReference>
<dbReference type="OrthoDB" id="10034600at2759"/>
<evidence type="ECO:0000313" key="1">
    <source>
        <dbReference type="EMBL" id="CAG5090548.1"/>
    </source>
</evidence>
<dbReference type="Proteomes" id="UP000786811">
    <property type="component" value="Unassembled WGS sequence"/>
</dbReference>
<proteinExistence type="predicted"/>